<dbReference type="InterPro" id="IPR002656">
    <property type="entry name" value="Acyl_transf_3_dom"/>
</dbReference>
<protein>
    <submittedName>
        <fullName evidence="3">Peptidoglycan/LPS O-acetylase OafA/YrhL</fullName>
    </submittedName>
</protein>
<proteinExistence type="predicted"/>
<keyword evidence="1" id="KW-0812">Transmembrane</keyword>
<dbReference type="Pfam" id="PF01757">
    <property type="entry name" value="Acyl_transf_3"/>
    <property type="match status" value="1"/>
</dbReference>
<dbReference type="EMBL" id="JACHMI010000001">
    <property type="protein sequence ID" value="MBB6545830.1"/>
    <property type="molecule type" value="Genomic_DNA"/>
</dbReference>
<evidence type="ECO:0000256" key="1">
    <source>
        <dbReference type="SAM" id="Phobius"/>
    </source>
</evidence>
<keyword evidence="4" id="KW-1185">Reference proteome</keyword>
<feature type="transmembrane region" description="Helical" evidence="1">
    <location>
        <begin position="337"/>
        <end position="357"/>
    </location>
</feature>
<feature type="transmembrane region" description="Helical" evidence="1">
    <location>
        <begin position="291"/>
        <end position="317"/>
    </location>
</feature>
<name>A0A7X0NLW0_9ACTN</name>
<feature type="transmembrane region" description="Helical" evidence="1">
    <location>
        <begin position="12"/>
        <end position="33"/>
    </location>
</feature>
<feature type="domain" description="Acyltransferase 3" evidence="2">
    <location>
        <begin position="12"/>
        <end position="355"/>
    </location>
</feature>
<gene>
    <name evidence="3" type="ORF">HD593_000625</name>
</gene>
<feature type="transmembrane region" description="Helical" evidence="1">
    <location>
        <begin position="260"/>
        <end position="279"/>
    </location>
</feature>
<sequence>MAATPASRDRVVDAARALCIVVVTLWHWTLSVTHRTADGSLTMPNPIHAVPGGWLATWVLQIMPVFFLVGGYANLVGWQRAQARGTTAGGFVRSRLRRLLWPTAVWALIWLAGELVAAALPGPHRWMGEWFPGYLTPLWFLVVYGLLIAVVPITASLDARYGARVLAVLVLLIALGSVAHRGAGLAWAGWVTAGLVWLFCHQLGYAWRGWELGRRPLAQRLAVAGAGLAGLAGLTAVAGYPASMVATAGVESNIFPTNAAIAALAVFQLGLLVLITPAAERLLRHPAAWKPVVALNVGALTIFLWHMTAYLVVLWAYEGLGGTLPAEPTAAWWAQRWLWLVAPSVVMVVLVVLFIRVELAARRSRPRSSPPPAREGSE</sequence>
<feature type="transmembrane region" description="Helical" evidence="1">
    <location>
        <begin position="217"/>
        <end position="240"/>
    </location>
</feature>
<comment type="caution">
    <text evidence="3">The sequence shown here is derived from an EMBL/GenBank/DDBJ whole genome shotgun (WGS) entry which is preliminary data.</text>
</comment>
<feature type="transmembrane region" description="Helical" evidence="1">
    <location>
        <begin position="185"/>
        <end position="205"/>
    </location>
</feature>
<evidence type="ECO:0000259" key="2">
    <source>
        <dbReference type="Pfam" id="PF01757"/>
    </source>
</evidence>
<feature type="transmembrane region" description="Helical" evidence="1">
    <location>
        <begin position="161"/>
        <end position="179"/>
    </location>
</feature>
<keyword evidence="1" id="KW-0472">Membrane</keyword>
<dbReference type="RefSeq" id="WP_312903325.1">
    <property type="nucleotide sequence ID" value="NZ_BAAAXY010000168.1"/>
</dbReference>
<evidence type="ECO:0000313" key="3">
    <source>
        <dbReference type="EMBL" id="MBB6545830.1"/>
    </source>
</evidence>
<organism evidence="3 4">
    <name type="scientific">Nonomuraea rubra</name>
    <dbReference type="NCBI Taxonomy" id="46180"/>
    <lineage>
        <taxon>Bacteria</taxon>
        <taxon>Bacillati</taxon>
        <taxon>Actinomycetota</taxon>
        <taxon>Actinomycetes</taxon>
        <taxon>Streptosporangiales</taxon>
        <taxon>Streptosporangiaceae</taxon>
        <taxon>Nonomuraea</taxon>
    </lineage>
</organism>
<accession>A0A7X0NLW0</accession>
<feature type="transmembrane region" description="Helical" evidence="1">
    <location>
        <begin position="99"/>
        <end position="122"/>
    </location>
</feature>
<feature type="transmembrane region" description="Helical" evidence="1">
    <location>
        <begin position="134"/>
        <end position="154"/>
    </location>
</feature>
<evidence type="ECO:0000313" key="4">
    <source>
        <dbReference type="Proteomes" id="UP000565579"/>
    </source>
</evidence>
<feature type="transmembrane region" description="Helical" evidence="1">
    <location>
        <begin position="53"/>
        <end position="78"/>
    </location>
</feature>
<keyword evidence="1" id="KW-1133">Transmembrane helix</keyword>
<dbReference type="GO" id="GO:0016747">
    <property type="term" value="F:acyltransferase activity, transferring groups other than amino-acyl groups"/>
    <property type="evidence" value="ECO:0007669"/>
    <property type="project" value="InterPro"/>
</dbReference>
<reference evidence="3 4" key="1">
    <citation type="submission" date="2020-08" db="EMBL/GenBank/DDBJ databases">
        <title>Sequencing the genomes of 1000 actinobacteria strains.</title>
        <authorList>
            <person name="Klenk H.-P."/>
        </authorList>
    </citation>
    <scope>NUCLEOTIDE SEQUENCE [LARGE SCALE GENOMIC DNA]</scope>
    <source>
        <strain evidence="3 4">DSM 43768</strain>
    </source>
</reference>
<dbReference type="AlphaFoldDB" id="A0A7X0NLW0"/>
<dbReference type="Proteomes" id="UP000565579">
    <property type="component" value="Unassembled WGS sequence"/>
</dbReference>